<reference evidence="2" key="1">
    <citation type="submission" date="2010-03" db="EMBL/GenBank/DDBJ databases">
        <title>The complete chromosome of Tsukamurella paurometabola DSM 20162.</title>
        <authorList>
            <consortium name="US DOE Joint Genome Institute (JGI-PGF)"/>
            <person name="Lucas S."/>
            <person name="Copeland A."/>
            <person name="Lapidus A."/>
            <person name="Glavina del Rio T."/>
            <person name="Dalin E."/>
            <person name="Tice H."/>
            <person name="Bruce D."/>
            <person name="Goodwin L."/>
            <person name="Pitluck S."/>
            <person name="Kyrpides N."/>
            <person name="Mavromatis K."/>
            <person name="Ivanova N."/>
            <person name="Mikhailova N."/>
            <person name="Munk A.C."/>
            <person name="Brettin T."/>
            <person name="Detter J.C."/>
            <person name="Tapia R."/>
            <person name="Han C."/>
            <person name="Larimer F."/>
            <person name="Land M."/>
            <person name="Hauser L."/>
            <person name="Markowitz V."/>
            <person name="Cheng J.-F."/>
            <person name="Hugenholtz P."/>
            <person name="Woyke T."/>
            <person name="Wu D."/>
            <person name="Jando M."/>
            <person name="Brambilla E."/>
            <person name="Klenk H.-P."/>
            <person name="Eisen J.A."/>
        </authorList>
    </citation>
    <scope>NUCLEOTIDE SEQUENCE [LARGE SCALE GENOMIC DNA]</scope>
    <source>
        <strain evidence="2">ATCC 8368 / DSM 20162 / CCUG 35730 / CIP 100753 / JCM 10117 / KCTC 9821 / NBRC 16120 / NCIMB 702349 / NCTC 13040</strain>
    </source>
</reference>
<keyword evidence="2" id="KW-1185">Reference proteome</keyword>
<sequence length="294" mass="32945">MVYQSDDRFMDARNLVVQCAAADGGVVSRRRLIQVGIDASIVDELRRRGDLRVIRRGWYQLPGARSDVVAAVRAGAVLTCVSALAYRTGVWIPPRDGRLHVRWSEHRSRPRFPRQCRSFHPLRTPTRAVDPLGIALTCAANCLPADILVAVLDSTLRMPVPFTTENLRRLFANAPQRVTGLLDRLDPYAGSGTESITRFRLQRAGIRVRSQVQIPGVGRVDLLVGDKLIIECDSEAYHGGAQRRADIRRDRAATVGNYRILRVDYHDVMGGWDGFFAEVTAVIKRRRHRGAPDF</sequence>
<dbReference type="Gene3D" id="3.40.960.10">
    <property type="entry name" value="VSR Endonuclease"/>
    <property type="match status" value="1"/>
</dbReference>
<dbReference type="KEGG" id="tpr:Tpau_3712"/>
<name>D5UYI7_TSUPD</name>
<reference evidence="1 2" key="2">
    <citation type="journal article" date="2011" name="Stand. Genomic Sci.">
        <title>Complete genome sequence of Tsukamurella paurometabola type strain (no. 33).</title>
        <authorList>
            <person name="Munk A.C."/>
            <person name="Lapidus A."/>
            <person name="Lucas S."/>
            <person name="Nolan M."/>
            <person name="Tice H."/>
            <person name="Cheng J.F."/>
            <person name="Del Rio T.G."/>
            <person name="Goodwin L."/>
            <person name="Pitluck S."/>
            <person name="Liolios K."/>
            <person name="Huntemann M."/>
            <person name="Ivanova N."/>
            <person name="Mavromatis K."/>
            <person name="Mikhailova N."/>
            <person name="Pati A."/>
            <person name="Chen A."/>
            <person name="Palaniappan K."/>
            <person name="Tapia R."/>
            <person name="Han C."/>
            <person name="Land M."/>
            <person name="Hauser L."/>
            <person name="Chang Y.J."/>
            <person name="Jeffries C.D."/>
            <person name="Brettin T."/>
            <person name="Yasawong M."/>
            <person name="Brambilla E.M."/>
            <person name="Rohde M."/>
            <person name="Sikorski J."/>
            <person name="Goker M."/>
            <person name="Detter J.C."/>
            <person name="Woyke T."/>
            <person name="Bristow J."/>
            <person name="Eisen J.A."/>
            <person name="Markowitz V."/>
            <person name="Hugenholtz P."/>
            <person name="Kyrpides N.C."/>
            <person name="Klenk H.P."/>
        </authorList>
    </citation>
    <scope>NUCLEOTIDE SEQUENCE [LARGE SCALE GENOMIC DNA]</scope>
    <source>
        <strain evidence="2">ATCC 8368 / DSM 20162 / CCUG 35730 / CIP 100753 / JCM 10117 / KCTC 9821 / NBRC 16120 / NCIMB 702349 / NCTC 13040</strain>
    </source>
</reference>
<gene>
    <name evidence="1" type="ordered locus">Tpau_3712</name>
</gene>
<evidence type="ECO:0000313" key="1">
    <source>
        <dbReference type="EMBL" id="ADG80290.1"/>
    </source>
</evidence>
<proteinExistence type="predicted"/>
<dbReference type="eggNOG" id="COG2852">
    <property type="taxonomic scope" value="Bacteria"/>
</dbReference>
<dbReference type="Proteomes" id="UP000001213">
    <property type="component" value="Chromosome"/>
</dbReference>
<protein>
    <recommendedName>
        <fullName evidence="3">DUF559 domain-containing protein</fullName>
    </recommendedName>
</protein>
<dbReference type="AlphaFoldDB" id="D5UYI7"/>
<accession>D5UYI7</accession>
<evidence type="ECO:0008006" key="3">
    <source>
        <dbReference type="Google" id="ProtNLM"/>
    </source>
</evidence>
<evidence type="ECO:0000313" key="2">
    <source>
        <dbReference type="Proteomes" id="UP000001213"/>
    </source>
</evidence>
<organism evidence="1 2">
    <name type="scientific">Tsukamurella paurometabola (strain ATCC 8368 / DSM 20162 / CCUG 35730 / CIP 100753 / JCM 10117 / KCTC 9821 / NBRC 16120 / NCIMB 702349 / NCTC 13040)</name>
    <name type="common">Corynebacterium paurometabolum</name>
    <dbReference type="NCBI Taxonomy" id="521096"/>
    <lineage>
        <taxon>Bacteria</taxon>
        <taxon>Bacillati</taxon>
        <taxon>Actinomycetota</taxon>
        <taxon>Actinomycetes</taxon>
        <taxon>Mycobacteriales</taxon>
        <taxon>Tsukamurellaceae</taxon>
        <taxon>Tsukamurella</taxon>
    </lineage>
</organism>
<dbReference type="HOGENOM" id="CLU_073055_1_0_11"/>
<dbReference type="EMBL" id="CP001966">
    <property type="protein sequence ID" value="ADG80290.1"/>
    <property type="molecule type" value="Genomic_DNA"/>
</dbReference>
<dbReference type="STRING" id="521096.Tpau_3712"/>